<keyword evidence="1 12" id="KW-0240">DNA-directed RNA polymerase</keyword>
<dbReference type="InterPro" id="IPR030846">
    <property type="entry name" value="DnaG_bac"/>
</dbReference>
<dbReference type="InterPro" id="IPR006171">
    <property type="entry name" value="TOPRIM_dom"/>
</dbReference>
<dbReference type="GO" id="GO:0000428">
    <property type="term" value="C:DNA-directed RNA polymerase complex"/>
    <property type="evidence" value="ECO:0007669"/>
    <property type="project" value="UniProtKB-KW"/>
</dbReference>
<dbReference type="FunFam" id="3.90.580.10:FF:000001">
    <property type="entry name" value="DNA primase"/>
    <property type="match status" value="1"/>
</dbReference>
<dbReference type="GO" id="GO:0003899">
    <property type="term" value="F:DNA-directed RNA polymerase activity"/>
    <property type="evidence" value="ECO:0007669"/>
    <property type="project" value="UniProtKB-UniRule"/>
</dbReference>
<dbReference type="SUPFAM" id="SSF56731">
    <property type="entry name" value="DNA primase core"/>
    <property type="match status" value="1"/>
</dbReference>
<evidence type="ECO:0000256" key="5">
    <source>
        <dbReference type="ARBA" id="ARBA00022705"/>
    </source>
</evidence>
<dbReference type="PROSITE" id="PS50880">
    <property type="entry name" value="TOPRIM"/>
    <property type="match status" value="1"/>
</dbReference>
<keyword evidence="11 12" id="KW-0804">Transcription</keyword>
<dbReference type="Pfam" id="PF01807">
    <property type="entry name" value="Zn_ribbon_DnaG"/>
    <property type="match status" value="1"/>
</dbReference>
<comment type="catalytic activity">
    <reaction evidence="12">
        <text>ssDNA + n NTP = ssDNA/pppN(pN)n-1 hybrid + (n-1) diphosphate.</text>
        <dbReference type="EC" id="2.7.7.101"/>
    </reaction>
</comment>
<keyword evidence="8 12" id="KW-0862">Zinc</keyword>
<accession>A0A423Q126</accession>
<comment type="function">
    <text evidence="12 13">RNA polymerase that catalyzes the synthesis of short RNA molecules used as primers for DNA polymerase during DNA replication.</text>
</comment>
<proteinExistence type="inferred from homology"/>
<dbReference type="FunCoup" id="A0A423Q126">
    <property type="interactions" value="271"/>
</dbReference>
<evidence type="ECO:0000256" key="1">
    <source>
        <dbReference type="ARBA" id="ARBA00022478"/>
    </source>
</evidence>
<dbReference type="InParanoid" id="A0A423Q126"/>
<dbReference type="SMART" id="SM00493">
    <property type="entry name" value="TOPRIM"/>
    <property type="match status" value="1"/>
</dbReference>
<protein>
    <recommendedName>
        <fullName evidence="12 13">DNA primase</fullName>
        <ecNumber evidence="12">2.7.7.101</ecNumber>
    </recommendedName>
</protein>
<dbReference type="GO" id="GO:0008270">
    <property type="term" value="F:zinc ion binding"/>
    <property type="evidence" value="ECO:0007669"/>
    <property type="project" value="UniProtKB-UniRule"/>
</dbReference>
<evidence type="ECO:0000256" key="8">
    <source>
        <dbReference type="ARBA" id="ARBA00022833"/>
    </source>
</evidence>
<dbReference type="InterPro" id="IPR019475">
    <property type="entry name" value="DNA_primase_DnaB-bd"/>
</dbReference>
<evidence type="ECO:0000256" key="4">
    <source>
        <dbReference type="ARBA" id="ARBA00022695"/>
    </source>
</evidence>
<dbReference type="SUPFAM" id="SSF57783">
    <property type="entry name" value="Zinc beta-ribbon"/>
    <property type="match status" value="1"/>
</dbReference>
<evidence type="ECO:0000256" key="2">
    <source>
        <dbReference type="ARBA" id="ARBA00022515"/>
    </source>
</evidence>
<dbReference type="InterPro" id="IPR016136">
    <property type="entry name" value="DNA_helicase_N/primase_C"/>
</dbReference>
<dbReference type="Gene3D" id="3.90.580.10">
    <property type="entry name" value="Zinc finger, CHC2-type domain"/>
    <property type="match status" value="1"/>
</dbReference>
<dbReference type="CDD" id="cd03364">
    <property type="entry name" value="TOPRIM_DnaG_primases"/>
    <property type="match status" value="1"/>
</dbReference>
<dbReference type="PANTHER" id="PTHR30313:SF2">
    <property type="entry name" value="DNA PRIMASE"/>
    <property type="match status" value="1"/>
</dbReference>
<dbReference type="RefSeq" id="WP_123656983.1">
    <property type="nucleotide sequence ID" value="NZ_AYKG01000003.1"/>
</dbReference>
<keyword evidence="17" id="KW-1185">Reference proteome</keyword>
<keyword evidence="10 12" id="KW-0238">DNA-binding</keyword>
<feature type="domain" description="Toprim" evidence="15">
    <location>
        <begin position="250"/>
        <end position="332"/>
    </location>
</feature>
<dbReference type="Proteomes" id="UP000285310">
    <property type="component" value="Unassembled WGS sequence"/>
</dbReference>
<evidence type="ECO:0000313" key="17">
    <source>
        <dbReference type="Proteomes" id="UP000285310"/>
    </source>
</evidence>
<dbReference type="PIRSF" id="PIRSF002811">
    <property type="entry name" value="DnaG"/>
    <property type="match status" value="1"/>
</dbReference>
<dbReference type="Gene3D" id="1.10.860.10">
    <property type="entry name" value="DNAb Helicase, Chain A"/>
    <property type="match status" value="1"/>
</dbReference>
<name>A0A423Q126_9GAMM</name>
<evidence type="ECO:0000256" key="13">
    <source>
        <dbReference type="PIRNR" id="PIRNR002811"/>
    </source>
</evidence>
<dbReference type="InterPro" id="IPR037068">
    <property type="entry name" value="DNA_primase_core_N_sf"/>
</dbReference>
<evidence type="ECO:0000256" key="9">
    <source>
        <dbReference type="ARBA" id="ARBA00022842"/>
    </source>
</evidence>
<keyword evidence="2 12" id="KW-0639">Primosome</keyword>
<dbReference type="SUPFAM" id="SSF117023">
    <property type="entry name" value="DNA primase DnaG, C-terminal domain"/>
    <property type="match status" value="1"/>
</dbReference>
<dbReference type="InterPro" id="IPR006295">
    <property type="entry name" value="DNA_primase_DnaG"/>
</dbReference>
<dbReference type="Pfam" id="PF08278">
    <property type="entry name" value="DnaG_DnaB_bind"/>
    <property type="match status" value="1"/>
</dbReference>
<comment type="subunit">
    <text evidence="12">Monomer. Interacts with DnaB.</text>
</comment>
<comment type="similarity">
    <text evidence="12 13">Belongs to the DnaG primase family.</text>
</comment>
<dbReference type="InterPro" id="IPR036977">
    <property type="entry name" value="DNA_primase_Znf_CHC2"/>
</dbReference>
<dbReference type="PANTHER" id="PTHR30313">
    <property type="entry name" value="DNA PRIMASE"/>
    <property type="match status" value="1"/>
</dbReference>
<evidence type="ECO:0000256" key="12">
    <source>
        <dbReference type="HAMAP-Rule" id="MF_00974"/>
    </source>
</evidence>
<keyword evidence="6 12" id="KW-0479">Metal-binding</keyword>
<dbReference type="GO" id="GO:1990077">
    <property type="term" value="C:primosome complex"/>
    <property type="evidence" value="ECO:0007669"/>
    <property type="project" value="UniProtKB-KW"/>
</dbReference>
<dbReference type="EMBL" id="AYKG01000003">
    <property type="protein sequence ID" value="ROO31953.1"/>
    <property type="molecule type" value="Genomic_DNA"/>
</dbReference>
<evidence type="ECO:0000313" key="16">
    <source>
        <dbReference type="EMBL" id="ROO31953.1"/>
    </source>
</evidence>
<sequence length="591" mass="65212">MARIPQSFIDQLLDRTDIVSIIDLRVSLKKTGREYGACCPFHDENTPSFTVSPTKQFYHCFGCGAHGSAISFLMEYDRLEFRDAVDVLAQAAGMELPEEAVEDTPTGPPREPLYDVLRIADRHYQSALRKNDATIAYLKKRGVSGDMAKRYGLGHAADSWDALTGIIGDKPAAARAGMLIERDSGGYFDRFRNRLMFPIRDTRGRTIAFGGRALGDDKAKYLNSPETPLFHKSDQMYGLYEARQAMRDLPRLLVVEGYMDVIALAQHGFPNAVATLGTATTASHLTTLFRHTQEVVFCFDGDAAGTRAARKAMDISLPVMRGARRVRFMFMPEGEDPDTLVHSDNGTARMQAAIDEARPASEVLLNGLTEGLDLTTPDGRAQLIERARAPINALPPEAFRAELIGELSRLSRLPSADLRELFATHASARPAHDTPVAHKPAAREADSARVTPVTRALSLLLADTALAGKVDNARADLADHNNPGARILAEAIDFFANNPNVAVARWLERYRDNRYFSRLQTLAAQSPPGDDDTRADEFVDAVARLSQQRRSRQTLRERYNALLAQQEHGPLDERAAQELKEVLSQLQGSTG</sequence>
<comment type="domain">
    <text evidence="12">Contains an N-terminal zinc-binding domain, a central core domain that contains the primase activity, and a C-terminal DnaB-binding domain.</text>
</comment>
<dbReference type="GO" id="GO:0005737">
    <property type="term" value="C:cytoplasm"/>
    <property type="evidence" value="ECO:0007669"/>
    <property type="project" value="TreeGrafter"/>
</dbReference>
<dbReference type="InterPro" id="IPR013173">
    <property type="entry name" value="DNA_primase_DnaG_DnaB-bd_dom"/>
</dbReference>
<dbReference type="NCBIfam" id="TIGR01391">
    <property type="entry name" value="dnaG"/>
    <property type="match status" value="1"/>
</dbReference>
<dbReference type="FunFam" id="3.40.1360.10:FF:000002">
    <property type="entry name" value="DNA primase"/>
    <property type="match status" value="1"/>
</dbReference>
<dbReference type="GO" id="GO:0003677">
    <property type="term" value="F:DNA binding"/>
    <property type="evidence" value="ECO:0007669"/>
    <property type="project" value="UniProtKB-KW"/>
</dbReference>
<gene>
    <name evidence="12" type="primary">dnaG</name>
    <name evidence="16" type="ORF">SAJA_02015</name>
</gene>
<evidence type="ECO:0000256" key="14">
    <source>
        <dbReference type="PIRSR" id="PIRSR002811-1"/>
    </source>
</evidence>
<evidence type="ECO:0000256" key="10">
    <source>
        <dbReference type="ARBA" id="ARBA00023125"/>
    </source>
</evidence>
<keyword evidence="4 12" id="KW-0548">Nucleotidyltransferase</keyword>
<dbReference type="InterPro" id="IPR002694">
    <property type="entry name" value="Znf_CHC2"/>
</dbReference>
<dbReference type="Pfam" id="PF13155">
    <property type="entry name" value="Toprim_2"/>
    <property type="match status" value="1"/>
</dbReference>
<evidence type="ECO:0000259" key="15">
    <source>
        <dbReference type="PROSITE" id="PS50880"/>
    </source>
</evidence>
<dbReference type="Pfam" id="PF10410">
    <property type="entry name" value="DnaB_bind"/>
    <property type="match status" value="1"/>
</dbReference>
<dbReference type="AlphaFoldDB" id="A0A423Q126"/>
<dbReference type="OrthoDB" id="9803773at2"/>
<keyword evidence="7 12" id="KW-0863">Zinc-finger</keyword>
<dbReference type="GO" id="GO:0006269">
    <property type="term" value="P:DNA replication, synthesis of primer"/>
    <property type="evidence" value="ECO:0007669"/>
    <property type="project" value="UniProtKB-UniRule"/>
</dbReference>
<comment type="caution">
    <text evidence="16">The sequence shown here is derived from an EMBL/GenBank/DDBJ whole genome shotgun (WGS) entry which is preliminary data.</text>
</comment>
<dbReference type="Gene3D" id="3.90.980.10">
    <property type="entry name" value="DNA primase, catalytic core, N-terminal domain"/>
    <property type="match status" value="1"/>
</dbReference>
<evidence type="ECO:0000256" key="3">
    <source>
        <dbReference type="ARBA" id="ARBA00022679"/>
    </source>
</evidence>
<evidence type="ECO:0000256" key="6">
    <source>
        <dbReference type="ARBA" id="ARBA00022723"/>
    </source>
</evidence>
<dbReference type="Gene3D" id="1.20.50.20">
    <property type="entry name" value="DnaG, RNA polymerase domain, helical bundle"/>
    <property type="match status" value="1"/>
</dbReference>
<dbReference type="Pfam" id="PF08275">
    <property type="entry name" value="DNAG_N"/>
    <property type="match status" value="1"/>
</dbReference>
<dbReference type="HAMAP" id="MF_00974">
    <property type="entry name" value="DNA_primase_DnaG"/>
    <property type="match status" value="1"/>
</dbReference>
<dbReference type="InterPro" id="IPR013264">
    <property type="entry name" value="DNAG_N"/>
</dbReference>
<evidence type="ECO:0000256" key="7">
    <source>
        <dbReference type="ARBA" id="ARBA00022771"/>
    </source>
</evidence>
<keyword evidence="5 12" id="KW-0235">DNA replication</keyword>
<dbReference type="InterPro" id="IPR034151">
    <property type="entry name" value="TOPRIM_DnaG_bac"/>
</dbReference>
<keyword evidence="3 12" id="KW-0808">Transferase</keyword>
<evidence type="ECO:0000256" key="11">
    <source>
        <dbReference type="ARBA" id="ARBA00023163"/>
    </source>
</evidence>
<reference evidence="16 17" key="1">
    <citation type="submission" date="2013-10" db="EMBL/GenBank/DDBJ databases">
        <title>Salinisphaera japonica YTM-1 Genome Sequencing.</title>
        <authorList>
            <person name="Lai Q."/>
            <person name="Li C."/>
            <person name="Shao Z."/>
        </authorList>
    </citation>
    <scope>NUCLEOTIDE SEQUENCE [LARGE SCALE GENOMIC DNA]</scope>
    <source>
        <strain evidence="16 17">YTM-1</strain>
    </source>
</reference>
<dbReference type="EC" id="2.7.7.101" evidence="12"/>
<keyword evidence="9" id="KW-0460">Magnesium</keyword>
<organism evidence="16 17">
    <name type="scientific">Salinisphaera japonica YTM-1</name>
    <dbReference type="NCBI Taxonomy" id="1209778"/>
    <lineage>
        <taxon>Bacteria</taxon>
        <taxon>Pseudomonadati</taxon>
        <taxon>Pseudomonadota</taxon>
        <taxon>Gammaproteobacteria</taxon>
        <taxon>Salinisphaerales</taxon>
        <taxon>Salinisphaeraceae</taxon>
        <taxon>Salinisphaera</taxon>
    </lineage>
</organism>
<dbReference type="Gene3D" id="3.40.1360.10">
    <property type="match status" value="1"/>
</dbReference>
<comment type="cofactor">
    <cofactor evidence="12 13 14">
        <name>Zn(2+)</name>
        <dbReference type="ChEBI" id="CHEBI:29105"/>
    </cofactor>
    <text evidence="12 13 14">Binds 1 zinc ion per monomer.</text>
</comment>
<feature type="zinc finger region" description="CHC2-type" evidence="12 14">
    <location>
        <begin position="39"/>
        <end position="63"/>
    </location>
</feature>
<dbReference type="SMART" id="SM00766">
    <property type="entry name" value="DnaG_DnaB_bind"/>
    <property type="match status" value="1"/>
</dbReference>
<dbReference type="InterPro" id="IPR050219">
    <property type="entry name" value="DnaG_primase"/>
</dbReference>
<dbReference type="SMART" id="SM00400">
    <property type="entry name" value="ZnF_CHCC"/>
    <property type="match status" value="1"/>
</dbReference>